<feature type="non-terminal residue" evidence="1">
    <location>
        <position position="218"/>
    </location>
</feature>
<dbReference type="OrthoDB" id="5946976at2759"/>
<sequence>MSPIGYGLGQLSFSYQGHYIVEHDGATVGHYTTISRAHFDGVGIAILTNALPPGGSPLQELVKWRIYEKALGLKHIDWESKYPQPASNESGTEREPSIANKTATTLPISFYSGIYFNRAYGRIILCPYRNISSIQSQQYRGHCQSTVSEIFGTLTGPQPDFIFAWDKYWSTHATLLHSDGDKFTARSLILFPAPFPDSKDTEDSKSFSVEFGGLIFSM</sequence>
<accession>A0A0C9V2D8</accession>
<evidence type="ECO:0000313" key="1">
    <source>
        <dbReference type="EMBL" id="KIJ31706.1"/>
    </source>
</evidence>
<proteinExistence type="predicted"/>
<evidence type="ECO:0008006" key="3">
    <source>
        <dbReference type="Google" id="ProtNLM"/>
    </source>
</evidence>
<reference evidence="1 2" key="1">
    <citation type="submission" date="2014-06" db="EMBL/GenBank/DDBJ databases">
        <title>Evolutionary Origins and Diversification of the Mycorrhizal Mutualists.</title>
        <authorList>
            <consortium name="DOE Joint Genome Institute"/>
            <consortium name="Mycorrhizal Genomics Consortium"/>
            <person name="Kohler A."/>
            <person name="Kuo A."/>
            <person name="Nagy L.G."/>
            <person name="Floudas D."/>
            <person name="Copeland A."/>
            <person name="Barry K.W."/>
            <person name="Cichocki N."/>
            <person name="Veneault-Fourrey C."/>
            <person name="LaButti K."/>
            <person name="Lindquist E.A."/>
            <person name="Lipzen A."/>
            <person name="Lundell T."/>
            <person name="Morin E."/>
            <person name="Murat C."/>
            <person name="Riley R."/>
            <person name="Ohm R."/>
            <person name="Sun H."/>
            <person name="Tunlid A."/>
            <person name="Henrissat B."/>
            <person name="Grigoriev I.V."/>
            <person name="Hibbett D.S."/>
            <person name="Martin F."/>
        </authorList>
    </citation>
    <scope>NUCLEOTIDE SEQUENCE [LARGE SCALE GENOMIC DNA]</scope>
    <source>
        <strain evidence="1 2">SS14</strain>
    </source>
</reference>
<evidence type="ECO:0000313" key="2">
    <source>
        <dbReference type="Proteomes" id="UP000054279"/>
    </source>
</evidence>
<dbReference type="EMBL" id="KN837238">
    <property type="protein sequence ID" value="KIJ31706.1"/>
    <property type="molecule type" value="Genomic_DNA"/>
</dbReference>
<dbReference type="HOGENOM" id="CLU_1269608_0_0_1"/>
<dbReference type="Proteomes" id="UP000054279">
    <property type="component" value="Unassembled WGS sequence"/>
</dbReference>
<dbReference type="AlphaFoldDB" id="A0A0C9V2D8"/>
<organism evidence="1 2">
    <name type="scientific">Sphaerobolus stellatus (strain SS14)</name>
    <dbReference type="NCBI Taxonomy" id="990650"/>
    <lineage>
        <taxon>Eukaryota</taxon>
        <taxon>Fungi</taxon>
        <taxon>Dikarya</taxon>
        <taxon>Basidiomycota</taxon>
        <taxon>Agaricomycotina</taxon>
        <taxon>Agaricomycetes</taxon>
        <taxon>Phallomycetidae</taxon>
        <taxon>Geastrales</taxon>
        <taxon>Sphaerobolaceae</taxon>
        <taxon>Sphaerobolus</taxon>
    </lineage>
</organism>
<keyword evidence="2" id="KW-1185">Reference proteome</keyword>
<name>A0A0C9V2D8_SPHS4</name>
<protein>
    <recommendedName>
        <fullName evidence="3">Beta-lactamase-related domain-containing protein</fullName>
    </recommendedName>
</protein>
<gene>
    <name evidence="1" type="ORF">M422DRAFT_36144</name>
</gene>